<evidence type="ECO:0000313" key="7">
    <source>
        <dbReference type="EMBL" id="RYV49369.1"/>
    </source>
</evidence>
<keyword evidence="3" id="KW-0547">Nucleotide-binding</keyword>
<organism evidence="7 8">
    <name type="scientific">Pengzhenrongella frigida</name>
    <dbReference type="NCBI Taxonomy" id="1259133"/>
    <lineage>
        <taxon>Bacteria</taxon>
        <taxon>Bacillati</taxon>
        <taxon>Actinomycetota</taxon>
        <taxon>Actinomycetes</taxon>
        <taxon>Micrococcales</taxon>
        <taxon>Pengzhenrongella</taxon>
    </lineage>
</organism>
<evidence type="ECO:0000313" key="8">
    <source>
        <dbReference type="Proteomes" id="UP000293764"/>
    </source>
</evidence>
<dbReference type="AlphaFoldDB" id="A0A4Q5MV87"/>
<dbReference type="EMBL" id="SDWW01000086">
    <property type="protein sequence ID" value="RYV49369.1"/>
    <property type="molecule type" value="Genomic_DNA"/>
</dbReference>
<dbReference type="SUPFAM" id="SSF56112">
    <property type="entry name" value="Protein kinase-like (PK-like)"/>
    <property type="match status" value="1"/>
</dbReference>
<dbReference type="GO" id="GO:0005524">
    <property type="term" value="F:ATP binding"/>
    <property type="evidence" value="ECO:0007669"/>
    <property type="project" value="UniProtKB-KW"/>
</dbReference>
<evidence type="ECO:0000256" key="1">
    <source>
        <dbReference type="ARBA" id="ARBA00012513"/>
    </source>
</evidence>
<dbReference type="CDD" id="cd14014">
    <property type="entry name" value="STKc_PknB_like"/>
    <property type="match status" value="1"/>
</dbReference>
<dbReference type="OrthoDB" id="9762169at2"/>
<dbReference type="InterPro" id="IPR008271">
    <property type="entry name" value="Ser/Thr_kinase_AS"/>
</dbReference>
<keyword evidence="5" id="KW-0067">ATP-binding</keyword>
<name>A0A4Q5MV87_9MICO</name>
<evidence type="ECO:0000256" key="4">
    <source>
        <dbReference type="ARBA" id="ARBA00022777"/>
    </source>
</evidence>
<dbReference type="PIRSF" id="PIRSF000654">
    <property type="entry name" value="Integrin-linked_kinase"/>
    <property type="match status" value="1"/>
</dbReference>
<comment type="caution">
    <text evidence="7">The sequence shown here is derived from an EMBL/GenBank/DDBJ whole genome shotgun (WGS) entry which is preliminary data.</text>
</comment>
<gene>
    <name evidence="7" type="ORF">EUA98_19165</name>
</gene>
<dbReference type="PROSITE" id="PS00108">
    <property type="entry name" value="PROTEIN_KINASE_ST"/>
    <property type="match status" value="1"/>
</dbReference>
<evidence type="ECO:0000256" key="3">
    <source>
        <dbReference type="ARBA" id="ARBA00022741"/>
    </source>
</evidence>
<dbReference type="Gene3D" id="1.10.510.10">
    <property type="entry name" value="Transferase(Phosphotransferase) domain 1"/>
    <property type="match status" value="1"/>
</dbReference>
<dbReference type="InterPro" id="IPR011009">
    <property type="entry name" value="Kinase-like_dom_sf"/>
</dbReference>
<dbReference type="PANTHER" id="PTHR43671:SF13">
    <property type="entry name" value="SERINE_THREONINE-PROTEIN KINASE NEK2"/>
    <property type="match status" value="1"/>
</dbReference>
<keyword evidence="7" id="KW-0723">Serine/threonine-protein kinase</keyword>
<dbReference type="Pfam" id="PF00069">
    <property type="entry name" value="Pkinase"/>
    <property type="match status" value="1"/>
</dbReference>
<dbReference type="PANTHER" id="PTHR43671">
    <property type="entry name" value="SERINE/THREONINE-PROTEIN KINASE NEK"/>
    <property type="match status" value="1"/>
</dbReference>
<dbReference type="GO" id="GO:0004674">
    <property type="term" value="F:protein serine/threonine kinase activity"/>
    <property type="evidence" value="ECO:0007669"/>
    <property type="project" value="UniProtKB-KW"/>
</dbReference>
<evidence type="ECO:0000256" key="2">
    <source>
        <dbReference type="ARBA" id="ARBA00022679"/>
    </source>
</evidence>
<dbReference type="InterPro" id="IPR050660">
    <property type="entry name" value="NEK_Ser/Thr_kinase"/>
</dbReference>
<keyword evidence="4 7" id="KW-0418">Kinase</keyword>
<evidence type="ECO:0000259" key="6">
    <source>
        <dbReference type="PROSITE" id="PS50011"/>
    </source>
</evidence>
<reference evidence="7 8" key="1">
    <citation type="submission" date="2019-01" db="EMBL/GenBank/DDBJ databases">
        <title>Novel species of Cellulomonas.</title>
        <authorList>
            <person name="Liu Q."/>
            <person name="Xin Y.-H."/>
        </authorList>
    </citation>
    <scope>NUCLEOTIDE SEQUENCE [LARGE SCALE GENOMIC DNA]</scope>
    <source>
        <strain evidence="7 8">HLT2-17</strain>
    </source>
</reference>
<feature type="domain" description="Protein kinase" evidence="6">
    <location>
        <begin position="18"/>
        <end position="277"/>
    </location>
</feature>
<dbReference type="PROSITE" id="PS50011">
    <property type="entry name" value="PROTEIN_KINASE_DOM"/>
    <property type="match status" value="1"/>
</dbReference>
<accession>A0A4Q5MV87</accession>
<dbReference type="EC" id="2.7.11.1" evidence="1"/>
<proteinExistence type="predicted"/>
<dbReference type="Gene3D" id="3.30.200.20">
    <property type="entry name" value="Phosphorylase Kinase, domain 1"/>
    <property type="match status" value="1"/>
</dbReference>
<evidence type="ECO:0000256" key="5">
    <source>
        <dbReference type="ARBA" id="ARBA00022840"/>
    </source>
</evidence>
<sequence>MSEPAAGTAADLVLGGRYRLGEPIGQGAIGTVHRAHDESLGRDVAVKILARPTARAREVRADDEEVRLLTHLNHHNLVTLLDAGTDLSDPDRPQVYLVMELIDGPDLKSRLVDGAMTLRDVAQIGVDLAEGLDYVHDHGVIHRDVKPANIMMFDYSNDTDRVRAKLTDFGIATVMEAPLIGDGADDGSFAGTAAYVSPEQAMGKPIGPPSDIYSLGLVLLECLTGTLAYPGPPLQAALARLMHAPELPPGLDPQWTRLLEAMTATDPAARPTATVSW</sequence>
<keyword evidence="8" id="KW-1185">Reference proteome</keyword>
<protein>
    <recommendedName>
        <fullName evidence="1">non-specific serine/threonine protein kinase</fullName>
        <ecNumber evidence="1">2.7.11.1</ecNumber>
    </recommendedName>
</protein>
<dbReference type="RefSeq" id="WP_130104283.1">
    <property type="nucleotide sequence ID" value="NZ_SDWW01000086.1"/>
</dbReference>
<keyword evidence="2" id="KW-0808">Transferase</keyword>
<dbReference type="SMART" id="SM00220">
    <property type="entry name" value="S_TKc"/>
    <property type="match status" value="1"/>
</dbReference>
<dbReference type="InterPro" id="IPR000719">
    <property type="entry name" value="Prot_kinase_dom"/>
</dbReference>
<dbReference type="Proteomes" id="UP000293764">
    <property type="component" value="Unassembled WGS sequence"/>
</dbReference>